<accession>A0A7S8IEV5</accession>
<feature type="domain" description="Transcription regulator PadR N-terminal" evidence="1">
    <location>
        <begin position="13"/>
        <end position="85"/>
    </location>
</feature>
<evidence type="ECO:0000313" key="3">
    <source>
        <dbReference type="Proteomes" id="UP000594468"/>
    </source>
</evidence>
<dbReference type="Proteomes" id="UP000594468">
    <property type="component" value="Chromosome"/>
</dbReference>
<protein>
    <submittedName>
        <fullName evidence="2">Helix-turn-helix transcriptional regulator</fullName>
    </submittedName>
</protein>
<name>A0A7S8IEV5_9CHLR</name>
<gene>
    <name evidence="2" type="ORF">G4Y79_00990</name>
</gene>
<dbReference type="PANTHER" id="PTHR33169:SF13">
    <property type="entry name" value="PADR-FAMILY TRANSCRIPTIONAL REGULATOR"/>
    <property type="match status" value="1"/>
</dbReference>
<reference evidence="2 3" key="1">
    <citation type="submission" date="2020-02" db="EMBL/GenBank/DDBJ databases">
        <authorList>
            <person name="Zheng R.K."/>
            <person name="Sun C.M."/>
        </authorList>
    </citation>
    <scope>NUCLEOTIDE SEQUENCE [LARGE SCALE GENOMIC DNA]</scope>
    <source>
        <strain evidence="3">rifampicinis</strain>
    </source>
</reference>
<dbReference type="KEGG" id="pmet:G4Y79_00990"/>
<keyword evidence="3" id="KW-1185">Reference proteome</keyword>
<dbReference type="PANTHER" id="PTHR33169">
    <property type="entry name" value="PADR-FAMILY TRANSCRIPTIONAL REGULATOR"/>
    <property type="match status" value="1"/>
</dbReference>
<evidence type="ECO:0000259" key="1">
    <source>
        <dbReference type="Pfam" id="PF03551"/>
    </source>
</evidence>
<dbReference type="Pfam" id="PF03551">
    <property type="entry name" value="PadR"/>
    <property type="match status" value="1"/>
</dbReference>
<dbReference type="InterPro" id="IPR052509">
    <property type="entry name" value="Metal_resp_DNA-bind_regulator"/>
</dbReference>
<proteinExistence type="predicted"/>
<dbReference type="InterPro" id="IPR036388">
    <property type="entry name" value="WH-like_DNA-bd_sf"/>
</dbReference>
<organism evidence="2 3">
    <name type="scientific">Phototrophicus methaneseepsis</name>
    <dbReference type="NCBI Taxonomy" id="2710758"/>
    <lineage>
        <taxon>Bacteria</taxon>
        <taxon>Bacillati</taxon>
        <taxon>Chloroflexota</taxon>
        <taxon>Candidatus Thermofontia</taxon>
        <taxon>Phototrophicales</taxon>
        <taxon>Phototrophicaceae</taxon>
        <taxon>Phototrophicus</taxon>
    </lineage>
</organism>
<dbReference type="RefSeq" id="WP_195171050.1">
    <property type="nucleotide sequence ID" value="NZ_CP062983.1"/>
</dbReference>
<dbReference type="AlphaFoldDB" id="A0A7S8IEV5"/>
<evidence type="ECO:0000313" key="2">
    <source>
        <dbReference type="EMBL" id="QPC82981.1"/>
    </source>
</evidence>
<dbReference type="Gene3D" id="1.10.10.10">
    <property type="entry name" value="Winged helix-like DNA-binding domain superfamily/Winged helix DNA-binding domain"/>
    <property type="match status" value="1"/>
</dbReference>
<dbReference type="InterPro" id="IPR005149">
    <property type="entry name" value="Tscrpt_reg_PadR_N"/>
</dbReference>
<dbReference type="SUPFAM" id="SSF46785">
    <property type="entry name" value="Winged helix' DNA-binding domain"/>
    <property type="match status" value="1"/>
</dbReference>
<sequence length="107" mass="11918">MPHEALTEPTFYILAALAPQANHGYAIMQEVEALSNGRVTLSTGTLYTALKRLLEAGWIEDVTPENTPRGRKDYRLTPTGRAVLEAEMQRLSELAALARRKLKENPL</sequence>
<dbReference type="InterPro" id="IPR036390">
    <property type="entry name" value="WH_DNA-bd_sf"/>
</dbReference>
<dbReference type="EMBL" id="CP062983">
    <property type="protein sequence ID" value="QPC82981.1"/>
    <property type="molecule type" value="Genomic_DNA"/>
</dbReference>